<dbReference type="GO" id="GO:0005886">
    <property type="term" value="C:plasma membrane"/>
    <property type="evidence" value="ECO:0007669"/>
    <property type="project" value="UniProtKB-SubCell"/>
</dbReference>
<dbReference type="CDD" id="cd06261">
    <property type="entry name" value="TM_PBP2"/>
    <property type="match status" value="1"/>
</dbReference>
<feature type="transmembrane region" description="Helical" evidence="8">
    <location>
        <begin position="241"/>
        <end position="260"/>
    </location>
</feature>
<evidence type="ECO:0000259" key="9">
    <source>
        <dbReference type="PROSITE" id="PS50928"/>
    </source>
</evidence>
<keyword evidence="6 8" id="KW-1133">Transmembrane helix</keyword>
<dbReference type="AlphaFoldDB" id="A0AA48I106"/>
<dbReference type="KEGG" id="ips:CfP315_0316"/>
<organism evidence="10">
    <name type="scientific">Candidatus Improbicoccus pseudotrichonymphae</name>
    <dbReference type="NCBI Taxonomy" id="3033792"/>
    <lineage>
        <taxon>Bacteria</taxon>
        <taxon>Bacillati</taxon>
        <taxon>Bacillota</taxon>
        <taxon>Clostridia</taxon>
        <taxon>Candidatus Improbicoccus</taxon>
    </lineage>
</organism>
<comment type="similarity">
    <text evidence="2">Belongs to the binding-protein-dependent transport system permease family. CysTW subfamily.</text>
</comment>
<evidence type="ECO:0000256" key="3">
    <source>
        <dbReference type="ARBA" id="ARBA00022448"/>
    </source>
</evidence>
<feature type="transmembrane region" description="Helical" evidence="8">
    <location>
        <begin position="102"/>
        <end position="122"/>
    </location>
</feature>
<evidence type="ECO:0000256" key="8">
    <source>
        <dbReference type="RuleBase" id="RU363032"/>
    </source>
</evidence>
<evidence type="ECO:0000313" key="10">
    <source>
        <dbReference type="EMBL" id="BED91787.1"/>
    </source>
</evidence>
<keyword evidence="3 8" id="KW-0813">Transport</keyword>
<comment type="subcellular location">
    <subcellularLocation>
        <location evidence="1 8">Cell membrane</location>
        <topology evidence="1 8">Multi-pass membrane protein</topology>
    </subcellularLocation>
</comment>
<protein>
    <submittedName>
        <fullName evidence="10">Spermidine/putrescine ABC transporter permease component I</fullName>
    </submittedName>
</protein>
<proteinExistence type="inferred from homology"/>
<feature type="transmembrane region" description="Helical" evidence="8">
    <location>
        <begin position="56"/>
        <end position="82"/>
    </location>
</feature>
<name>A0AA48I106_9FIRM</name>
<keyword evidence="5 8" id="KW-0812">Transmembrane</keyword>
<keyword evidence="4" id="KW-1003">Cell membrane</keyword>
<feature type="domain" description="ABC transmembrane type-1" evidence="9">
    <location>
        <begin position="57"/>
        <end position="261"/>
    </location>
</feature>
<dbReference type="InterPro" id="IPR035906">
    <property type="entry name" value="MetI-like_sf"/>
</dbReference>
<evidence type="ECO:0000256" key="5">
    <source>
        <dbReference type="ARBA" id="ARBA00022692"/>
    </source>
</evidence>
<evidence type="ECO:0000256" key="2">
    <source>
        <dbReference type="ARBA" id="ARBA00007069"/>
    </source>
</evidence>
<evidence type="ECO:0000256" key="1">
    <source>
        <dbReference type="ARBA" id="ARBA00004651"/>
    </source>
</evidence>
<reference evidence="10" key="1">
    <citation type="journal article" date="2023" name="ISME J.">
        <title>Emergence of putative energy parasites within Clostridia revealed by genome analysis of a novel endosymbiotic clade.</title>
        <authorList>
            <person name="Takahashi K."/>
            <person name="Kuwahara H."/>
            <person name="Horikawa Y."/>
            <person name="Izawa K."/>
            <person name="Kato D."/>
            <person name="Inagaki T."/>
            <person name="Yuki M."/>
            <person name="Ohkuma M."/>
            <person name="Hongoh Y."/>
        </authorList>
    </citation>
    <scope>NUCLEOTIDE SEQUENCE</scope>
    <source>
        <strain evidence="10">CfP3-15</strain>
    </source>
</reference>
<evidence type="ECO:0000256" key="6">
    <source>
        <dbReference type="ARBA" id="ARBA00022989"/>
    </source>
</evidence>
<gene>
    <name evidence="10" type="ORF">CfP315_0316</name>
</gene>
<accession>A0AA48I106</accession>
<dbReference type="Gene3D" id="1.10.3720.10">
    <property type="entry name" value="MetI-like"/>
    <property type="match status" value="1"/>
</dbReference>
<dbReference type="Proteomes" id="UP001337580">
    <property type="component" value="Chromosome"/>
</dbReference>
<feature type="transmembrane region" description="Helical" evidence="8">
    <location>
        <begin position="184"/>
        <end position="206"/>
    </location>
</feature>
<sequence>MLDFIKKPKFLSLPYIIWMIAFCFLPSVLILYFSLVDKNLNFTLNNFVDIFEYSSIFLRSLRLSFISTFFCFIFGYSFVLIISRFEQKIQNTLIILTTIPNWINFLLKIYALMTILESNGILNFLLNKLGFPNVNLMNTPKAIVFGLVYNCLPYMIIPIHASISKIDKNIIESAKDLGANNFKIFTKIIFPLSVPGIISGFLITFIPSMSAFAISKMLGGKITMIGELIELKFIGGEYNPHSGSALAVFFIILTLLISNVKSSKNKKIHSI</sequence>
<evidence type="ECO:0000256" key="4">
    <source>
        <dbReference type="ARBA" id="ARBA00022475"/>
    </source>
</evidence>
<dbReference type="PROSITE" id="PS50928">
    <property type="entry name" value="ABC_TM1"/>
    <property type="match status" value="1"/>
</dbReference>
<dbReference type="PANTHER" id="PTHR42929:SF1">
    <property type="entry name" value="INNER MEMBRANE ABC TRANSPORTER PERMEASE PROTEIN YDCU-RELATED"/>
    <property type="match status" value="1"/>
</dbReference>
<dbReference type="PANTHER" id="PTHR42929">
    <property type="entry name" value="INNER MEMBRANE ABC TRANSPORTER PERMEASE PROTEIN YDCU-RELATED-RELATED"/>
    <property type="match status" value="1"/>
</dbReference>
<feature type="transmembrane region" description="Helical" evidence="8">
    <location>
        <begin position="12"/>
        <end position="36"/>
    </location>
</feature>
<evidence type="ECO:0000256" key="7">
    <source>
        <dbReference type="ARBA" id="ARBA00023136"/>
    </source>
</evidence>
<feature type="transmembrane region" description="Helical" evidence="8">
    <location>
        <begin position="142"/>
        <end position="163"/>
    </location>
</feature>
<dbReference type="Pfam" id="PF00528">
    <property type="entry name" value="BPD_transp_1"/>
    <property type="match status" value="1"/>
</dbReference>
<keyword evidence="7 8" id="KW-0472">Membrane</keyword>
<dbReference type="EMBL" id="AP027924">
    <property type="protein sequence ID" value="BED91787.1"/>
    <property type="molecule type" value="Genomic_DNA"/>
</dbReference>
<dbReference type="SUPFAM" id="SSF161098">
    <property type="entry name" value="MetI-like"/>
    <property type="match status" value="1"/>
</dbReference>
<dbReference type="InterPro" id="IPR000515">
    <property type="entry name" value="MetI-like"/>
</dbReference>
<dbReference type="GO" id="GO:0055085">
    <property type="term" value="P:transmembrane transport"/>
    <property type="evidence" value="ECO:0007669"/>
    <property type="project" value="InterPro"/>
</dbReference>